<dbReference type="Proteomes" id="UP000580250">
    <property type="component" value="Unassembled WGS sequence"/>
</dbReference>
<dbReference type="EMBL" id="CAJEWN010000241">
    <property type="protein sequence ID" value="CAD2174745.1"/>
    <property type="molecule type" value="Genomic_DNA"/>
</dbReference>
<name>A0A6V7VIH0_MELEN</name>
<dbReference type="InterPro" id="IPR001810">
    <property type="entry name" value="F-box_dom"/>
</dbReference>
<proteinExistence type="predicted"/>
<gene>
    <name evidence="2" type="ORF">MENT_LOCUS26433</name>
</gene>
<dbReference type="AlphaFoldDB" id="A0A6V7VIH0"/>
<accession>A0A6V7VIH0</accession>
<dbReference type="PROSITE" id="PS50181">
    <property type="entry name" value="FBOX"/>
    <property type="match status" value="1"/>
</dbReference>
<protein>
    <recommendedName>
        <fullName evidence="1">F-box domain-containing protein</fullName>
    </recommendedName>
</protein>
<evidence type="ECO:0000259" key="1">
    <source>
        <dbReference type="PROSITE" id="PS50181"/>
    </source>
</evidence>
<feature type="domain" description="F-box" evidence="1">
    <location>
        <begin position="1"/>
        <end position="50"/>
    </location>
</feature>
<comment type="caution">
    <text evidence="2">The sequence shown here is derived from an EMBL/GenBank/DDBJ whole genome shotgun (WGS) entry which is preliminary data.</text>
</comment>
<sequence length="64" mass="7783">MNSLPIETKLDIFKFLNFTQLFTFKQTNYYYRNLINKYAVELARMKFTKLSLIDANIINRELNR</sequence>
<dbReference type="SUPFAM" id="SSF81383">
    <property type="entry name" value="F-box domain"/>
    <property type="match status" value="1"/>
</dbReference>
<evidence type="ECO:0000313" key="2">
    <source>
        <dbReference type="EMBL" id="CAD2174745.1"/>
    </source>
</evidence>
<dbReference type="CDD" id="cd09917">
    <property type="entry name" value="F-box_SF"/>
    <property type="match status" value="1"/>
</dbReference>
<reference evidence="2 3" key="1">
    <citation type="submission" date="2020-08" db="EMBL/GenBank/DDBJ databases">
        <authorList>
            <person name="Koutsovoulos G."/>
            <person name="Danchin GJ E."/>
        </authorList>
    </citation>
    <scope>NUCLEOTIDE SEQUENCE [LARGE SCALE GENOMIC DNA]</scope>
</reference>
<evidence type="ECO:0000313" key="3">
    <source>
        <dbReference type="Proteomes" id="UP000580250"/>
    </source>
</evidence>
<dbReference type="InterPro" id="IPR036047">
    <property type="entry name" value="F-box-like_dom_sf"/>
</dbReference>
<dbReference type="OrthoDB" id="5281164at2759"/>
<organism evidence="2 3">
    <name type="scientific">Meloidogyne enterolobii</name>
    <name type="common">Root-knot nematode worm</name>
    <name type="synonym">Meloidogyne mayaguensis</name>
    <dbReference type="NCBI Taxonomy" id="390850"/>
    <lineage>
        <taxon>Eukaryota</taxon>
        <taxon>Metazoa</taxon>
        <taxon>Ecdysozoa</taxon>
        <taxon>Nematoda</taxon>
        <taxon>Chromadorea</taxon>
        <taxon>Rhabditida</taxon>
        <taxon>Tylenchina</taxon>
        <taxon>Tylenchomorpha</taxon>
        <taxon>Tylenchoidea</taxon>
        <taxon>Meloidogynidae</taxon>
        <taxon>Meloidogyninae</taxon>
        <taxon>Meloidogyne</taxon>
    </lineage>
</organism>